<keyword evidence="3" id="KW-1185">Reference proteome</keyword>
<dbReference type="Gene3D" id="3.40.50.1440">
    <property type="entry name" value="Tubulin/FtsZ, GTPase domain"/>
    <property type="match status" value="1"/>
</dbReference>
<dbReference type="InterPro" id="IPR036525">
    <property type="entry name" value="Tubulin/FtsZ_GTPase_sf"/>
</dbReference>
<comment type="caution">
    <text evidence="2">The sequence shown here is derived from an EMBL/GenBank/DDBJ whole genome shotgun (WGS) entry which is preliminary data.</text>
</comment>
<dbReference type="Gene3D" id="2.20.110.10">
    <property type="entry name" value="Histone H3 K4-specific methyltransferase SET7/9 N-terminal domain"/>
    <property type="match status" value="2"/>
</dbReference>
<keyword evidence="1" id="KW-0677">Repeat</keyword>
<dbReference type="Proteomes" id="UP000593562">
    <property type="component" value="Unassembled WGS sequence"/>
</dbReference>
<dbReference type="InterPro" id="IPR003409">
    <property type="entry name" value="MORN"/>
</dbReference>
<dbReference type="EMBL" id="JAAARO010000013">
    <property type="protein sequence ID" value="KAF5737792.1"/>
    <property type="molecule type" value="Genomic_DNA"/>
</dbReference>
<dbReference type="Pfam" id="PF02493">
    <property type="entry name" value="MORN"/>
    <property type="match status" value="3"/>
</dbReference>
<evidence type="ECO:0000256" key="1">
    <source>
        <dbReference type="ARBA" id="ARBA00022737"/>
    </source>
</evidence>
<gene>
    <name evidence="2" type="ORF">HS088_TW13G00682</name>
</gene>
<name>A0A7J7CUJ1_TRIWF</name>
<sequence>MFNYSNSFLEKILLQGVWMPHCFYCHLQRLLSLFVASAGYGSDDITAIDILKAIGSANGFVVAIVLKPFSFEGQRRKDEVKVLLGKLKEHANFCIDIVTDMLLQKDFVTLDEALKTANNAVLLAINAISVLISEMHKKVVDGVHDNKKELSSMEVVKILERYKEAKIGFGAGNNMKASILQALYDCPFIGVGVKDINGIVICIVASSSLSNNSDVQALANSFRQTAEFEREIIISGVHEPNLEPGLLVTTIIALGCVEQQASQESNILFRLAQYFPFVFNLLRRHRSGSDDTEESNLFEKSRVPNVINLPESGSMRGKIALENVPADFDKYSEGPKTVMNSNYDDSCCSRDDDSWYDQGEAGIKSSSLNIHVSEGTPSFQRETLNCWDLGPGDQMAQEWAKERAASSSAVTVHDNLCPFHLPVGVRPENELKSGLSISTSMEVLEPRSEDVAEEDSLVSSSRQNSVPEKQGILSIRAASMLEAERESPKKWNPVMEIQYRGGVYKGRCQGGLPEGKGRLVLGDGSIYDGMWRYGKRSGPGTFYFSNGDVFQGSWRDDVMHGKGWFYFHTGDRWFANFWKGNANGESRFYSKSGNVLFGHFQKGWRHGQFLCINVDGTRTLEIWDEGVLVGREQLDSNASAG</sequence>
<dbReference type="SUPFAM" id="SSF82185">
    <property type="entry name" value="Histone H3 K4-specific methyltransferase SET7/9 N-terminal domain"/>
    <property type="match status" value="1"/>
</dbReference>
<dbReference type="GO" id="GO:0005829">
    <property type="term" value="C:cytosol"/>
    <property type="evidence" value="ECO:0007669"/>
    <property type="project" value="TreeGrafter"/>
</dbReference>
<reference evidence="2 3" key="1">
    <citation type="journal article" date="2020" name="Nat. Commun.">
        <title>Genome of Tripterygium wilfordii and identification of cytochrome P450 involved in triptolide biosynthesis.</title>
        <authorList>
            <person name="Tu L."/>
            <person name="Su P."/>
            <person name="Zhang Z."/>
            <person name="Gao L."/>
            <person name="Wang J."/>
            <person name="Hu T."/>
            <person name="Zhou J."/>
            <person name="Zhang Y."/>
            <person name="Zhao Y."/>
            <person name="Liu Y."/>
            <person name="Song Y."/>
            <person name="Tong Y."/>
            <person name="Lu Y."/>
            <person name="Yang J."/>
            <person name="Xu C."/>
            <person name="Jia M."/>
            <person name="Peters R.J."/>
            <person name="Huang L."/>
            <person name="Gao W."/>
        </authorList>
    </citation>
    <scope>NUCLEOTIDE SEQUENCE [LARGE SCALE GENOMIC DNA]</scope>
    <source>
        <strain evidence="3">cv. XIE 37</strain>
        <tissue evidence="2">Leaf</tissue>
    </source>
</reference>
<evidence type="ECO:0000313" key="3">
    <source>
        <dbReference type="Proteomes" id="UP000593562"/>
    </source>
</evidence>
<dbReference type="GO" id="GO:0010020">
    <property type="term" value="P:chloroplast fission"/>
    <property type="evidence" value="ECO:0007669"/>
    <property type="project" value="TreeGrafter"/>
</dbReference>
<dbReference type="InParanoid" id="A0A7J7CUJ1"/>
<dbReference type="PANTHER" id="PTHR43215:SF15">
    <property type="entry name" value="PROTEIN ACCUMULATION AND REPLICATION OF CHLOROPLASTS 3, CHLOROPLASTIC"/>
    <property type="match status" value="1"/>
</dbReference>
<proteinExistence type="predicted"/>
<dbReference type="PANTHER" id="PTHR43215">
    <property type="entry name" value="RADIAL SPOKE HEAD 1 HOMOLOG"/>
    <property type="match status" value="1"/>
</dbReference>
<organism evidence="2 3">
    <name type="scientific">Tripterygium wilfordii</name>
    <name type="common">Thunder God vine</name>
    <dbReference type="NCBI Taxonomy" id="458696"/>
    <lineage>
        <taxon>Eukaryota</taxon>
        <taxon>Viridiplantae</taxon>
        <taxon>Streptophyta</taxon>
        <taxon>Embryophyta</taxon>
        <taxon>Tracheophyta</taxon>
        <taxon>Spermatophyta</taxon>
        <taxon>Magnoliopsida</taxon>
        <taxon>eudicotyledons</taxon>
        <taxon>Gunneridae</taxon>
        <taxon>Pentapetalae</taxon>
        <taxon>rosids</taxon>
        <taxon>fabids</taxon>
        <taxon>Celastrales</taxon>
        <taxon>Celastraceae</taxon>
        <taxon>Tripterygium</taxon>
    </lineage>
</organism>
<dbReference type="SUPFAM" id="SSF52490">
    <property type="entry name" value="Tubulin nucleotide-binding domain-like"/>
    <property type="match status" value="1"/>
</dbReference>
<dbReference type="FunCoup" id="A0A7J7CUJ1">
    <property type="interactions" value="2155"/>
</dbReference>
<protein>
    <submittedName>
        <fullName evidence="2">Protein ACCUMULATION AND REPLICATION OF CHLOROPLASTS 3</fullName>
    </submittedName>
</protein>
<dbReference type="GO" id="GO:0009707">
    <property type="term" value="C:chloroplast outer membrane"/>
    <property type="evidence" value="ECO:0007669"/>
    <property type="project" value="TreeGrafter"/>
</dbReference>
<accession>A0A7J7CUJ1</accession>
<dbReference type="AlphaFoldDB" id="A0A7J7CUJ1"/>
<dbReference type="SMART" id="SM00698">
    <property type="entry name" value="MORN"/>
    <property type="match status" value="3"/>
</dbReference>
<evidence type="ECO:0000313" key="2">
    <source>
        <dbReference type="EMBL" id="KAF5737792.1"/>
    </source>
</evidence>